<feature type="compositionally biased region" description="Basic and acidic residues" evidence="1">
    <location>
        <begin position="61"/>
        <end position="71"/>
    </location>
</feature>
<dbReference type="EMBL" id="LGRX02021773">
    <property type="protein sequence ID" value="KAK3256319.1"/>
    <property type="molecule type" value="Genomic_DNA"/>
</dbReference>
<feature type="region of interest" description="Disordered" evidence="1">
    <location>
        <begin position="1"/>
        <end position="277"/>
    </location>
</feature>
<comment type="caution">
    <text evidence="2">The sequence shown here is derived from an EMBL/GenBank/DDBJ whole genome shotgun (WGS) entry which is preliminary data.</text>
</comment>
<feature type="compositionally biased region" description="Basic residues" evidence="1">
    <location>
        <begin position="349"/>
        <end position="363"/>
    </location>
</feature>
<proteinExistence type="predicted"/>
<feature type="compositionally biased region" description="Low complexity" evidence="1">
    <location>
        <begin position="313"/>
        <end position="322"/>
    </location>
</feature>
<feature type="compositionally biased region" description="Pro residues" evidence="1">
    <location>
        <begin position="211"/>
        <end position="222"/>
    </location>
</feature>
<dbReference type="Proteomes" id="UP001190700">
    <property type="component" value="Unassembled WGS sequence"/>
</dbReference>
<feature type="region of interest" description="Disordered" evidence="1">
    <location>
        <begin position="290"/>
        <end position="325"/>
    </location>
</feature>
<feature type="compositionally biased region" description="Polar residues" evidence="1">
    <location>
        <begin position="364"/>
        <end position="376"/>
    </location>
</feature>
<feature type="compositionally biased region" description="Basic and acidic residues" evidence="1">
    <location>
        <begin position="224"/>
        <end position="234"/>
    </location>
</feature>
<dbReference type="AlphaFoldDB" id="A0AAE0FB43"/>
<reference evidence="2 3" key="1">
    <citation type="journal article" date="2015" name="Genome Biol. Evol.">
        <title>Comparative Genomics of a Bacterivorous Green Alga Reveals Evolutionary Causalities and Consequences of Phago-Mixotrophic Mode of Nutrition.</title>
        <authorList>
            <person name="Burns J.A."/>
            <person name="Paasch A."/>
            <person name="Narechania A."/>
            <person name="Kim E."/>
        </authorList>
    </citation>
    <scope>NUCLEOTIDE SEQUENCE [LARGE SCALE GENOMIC DNA]</scope>
    <source>
        <strain evidence="2 3">PLY_AMNH</strain>
    </source>
</reference>
<feature type="compositionally biased region" description="Basic and acidic residues" evidence="1">
    <location>
        <begin position="245"/>
        <end position="268"/>
    </location>
</feature>
<feature type="region of interest" description="Disordered" evidence="1">
    <location>
        <begin position="455"/>
        <end position="482"/>
    </location>
</feature>
<gene>
    <name evidence="2" type="ORF">CYMTET_34538</name>
</gene>
<organism evidence="2 3">
    <name type="scientific">Cymbomonas tetramitiformis</name>
    <dbReference type="NCBI Taxonomy" id="36881"/>
    <lineage>
        <taxon>Eukaryota</taxon>
        <taxon>Viridiplantae</taxon>
        <taxon>Chlorophyta</taxon>
        <taxon>Pyramimonadophyceae</taxon>
        <taxon>Pyramimonadales</taxon>
        <taxon>Pyramimonadaceae</taxon>
        <taxon>Cymbomonas</taxon>
    </lineage>
</organism>
<protein>
    <submittedName>
        <fullName evidence="2">Uncharacterized protein</fullName>
    </submittedName>
</protein>
<keyword evidence="3" id="KW-1185">Reference proteome</keyword>
<sequence length="482" mass="53339">MVTGGWEGGNSGRWQGQAQYGDGGKGRSQADAVSECKQNNRHDKRWQRRAHVAYKAKKHADHASRWEDRAKWGQGGPGGEERPAKELIDSSRGKGGKHGGSAPPMKPAVKFQSSSPPRFVGNKELHVGRWQDRAEWKGVEGREEKEGKPRVEHEGRWQERADWGKDGRIEVAVNGRAQVQGKEQAREAGHLMKTDRNAGRWQQQADVAKPVPEPRPSPPSPNDRPQDAPRHEMEAPAAMANAWFKPDKGKGHGRKHSDVSRPEREQKLAKAAWMEEQGMVGEHIREQRVLKGQQARGGSTEPHHHRKCCTITRSSSPRRPLPASWGTSAGSFSEAATWPSVLISIPQRHSSRHYRSTIRRTRRPQQCTPGQRTPGQRHQPASPGGAAPANGAQRYVLHGNTNSKRNADSRLKLPYPGTPSLCACASVVTPAQSPPLSGRIRTLPRTRNPVRSALPRKKEGAQVGMTHQSHDDQHDAAISMTR</sequence>
<feature type="compositionally biased region" description="Basic and acidic residues" evidence="1">
    <location>
        <begin position="121"/>
        <end position="169"/>
    </location>
</feature>
<feature type="compositionally biased region" description="Gly residues" evidence="1">
    <location>
        <begin position="1"/>
        <end position="11"/>
    </location>
</feature>
<name>A0AAE0FB43_9CHLO</name>
<evidence type="ECO:0000313" key="2">
    <source>
        <dbReference type="EMBL" id="KAK3256319.1"/>
    </source>
</evidence>
<evidence type="ECO:0000313" key="3">
    <source>
        <dbReference type="Proteomes" id="UP001190700"/>
    </source>
</evidence>
<feature type="region of interest" description="Disordered" evidence="1">
    <location>
        <begin position="348"/>
        <end position="391"/>
    </location>
</feature>
<feature type="compositionally biased region" description="Basic and acidic residues" evidence="1">
    <location>
        <begin position="79"/>
        <end position="92"/>
    </location>
</feature>
<feature type="compositionally biased region" description="Low complexity" evidence="1">
    <location>
        <begin position="380"/>
        <end position="391"/>
    </location>
</feature>
<evidence type="ECO:0000256" key="1">
    <source>
        <dbReference type="SAM" id="MobiDB-lite"/>
    </source>
</evidence>
<feature type="compositionally biased region" description="Basic residues" evidence="1">
    <location>
        <begin position="42"/>
        <end position="60"/>
    </location>
</feature>
<feature type="compositionally biased region" description="Basic and acidic residues" evidence="1">
    <location>
        <begin position="183"/>
        <end position="198"/>
    </location>
</feature>
<accession>A0AAE0FB43</accession>